<evidence type="ECO:0000256" key="9">
    <source>
        <dbReference type="ARBA" id="ARBA00049157"/>
    </source>
</evidence>
<reference evidence="12" key="1">
    <citation type="submission" date="2013-08" db="EMBL/GenBank/DDBJ databases">
        <authorList>
            <person name="Mendez C."/>
            <person name="Richter M."/>
            <person name="Ferrer M."/>
            <person name="Sanchez J."/>
        </authorList>
    </citation>
    <scope>NUCLEOTIDE SEQUENCE</scope>
</reference>
<keyword evidence="7" id="KW-0456">Lyase</keyword>
<dbReference type="SMART" id="SM00934">
    <property type="entry name" value="OMPdecase"/>
    <property type="match status" value="1"/>
</dbReference>
<evidence type="ECO:0000256" key="7">
    <source>
        <dbReference type="ARBA" id="ARBA00023239"/>
    </source>
</evidence>
<comment type="pathway">
    <text evidence="1">Pyrimidine metabolism; UMP biosynthesis via de novo pathway; UMP from orotate: step 2/2.</text>
</comment>
<evidence type="ECO:0000256" key="5">
    <source>
        <dbReference type="ARBA" id="ARBA00022793"/>
    </source>
</evidence>
<dbReference type="InterPro" id="IPR018089">
    <property type="entry name" value="OMPdecase_AS"/>
</dbReference>
<dbReference type="CDD" id="cd04725">
    <property type="entry name" value="OMP_decarboxylase_like"/>
    <property type="match status" value="1"/>
</dbReference>
<dbReference type="PANTHER" id="PTHR43375">
    <property type="entry name" value="OROTIDINE 5'-PHOSPHATE DECARBOXYLASE"/>
    <property type="match status" value="1"/>
</dbReference>
<feature type="domain" description="Orotidine 5'-phosphate decarboxylase" evidence="11">
    <location>
        <begin position="20"/>
        <end position="244"/>
    </location>
</feature>
<dbReference type="InterPro" id="IPR011060">
    <property type="entry name" value="RibuloseP-bd_barrel"/>
</dbReference>
<evidence type="ECO:0000256" key="8">
    <source>
        <dbReference type="ARBA" id="ARBA00033428"/>
    </source>
</evidence>
<keyword evidence="5" id="KW-0210">Decarboxylase</keyword>
<evidence type="ECO:0000259" key="11">
    <source>
        <dbReference type="SMART" id="SM00934"/>
    </source>
</evidence>
<evidence type="ECO:0000256" key="6">
    <source>
        <dbReference type="ARBA" id="ARBA00022975"/>
    </source>
</evidence>
<feature type="region of interest" description="Disordered" evidence="10">
    <location>
        <begin position="215"/>
        <end position="251"/>
    </location>
</feature>
<evidence type="ECO:0000256" key="3">
    <source>
        <dbReference type="ARBA" id="ARBA00012321"/>
    </source>
</evidence>
<dbReference type="PANTHER" id="PTHR43375:SF1">
    <property type="entry name" value="OROTIDINE 5'-PHOSPHATE DECARBOXYLASE"/>
    <property type="match status" value="1"/>
</dbReference>
<proteinExistence type="inferred from homology"/>
<reference evidence="12" key="2">
    <citation type="journal article" date="2014" name="ISME J.">
        <title>Microbial stratification in low pH oxic and suboxic macroscopic growths along an acid mine drainage.</title>
        <authorList>
            <person name="Mendez-Garcia C."/>
            <person name="Mesa V."/>
            <person name="Sprenger R.R."/>
            <person name="Richter M."/>
            <person name="Diez M.S."/>
            <person name="Solano J."/>
            <person name="Bargiela R."/>
            <person name="Golyshina O.V."/>
            <person name="Manteca A."/>
            <person name="Ramos J.L."/>
            <person name="Gallego J.R."/>
            <person name="Llorente I."/>
            <person name="Martins Dos Santos V.A."/>
            <person name="Jensen O.N."/>
            <person name="Pelaez A.I."/>
            <person name="Sanchez J."/>
            <person name="Ferrer M."/>
        </authorList>
    </citation>
    <scope>NUCLEOTIDE SEQUENCE</scope>
</reference>
<evidence type="ECO:0000256" key="4">
    <source>
        <dbReference type="ARBA" id="ARBA00021923"/>
    </source>
</evidence>
<organism evidence="12">
    <name type="scientific">mine drainage metagenome</name>
    <dbReference type="NCBI Taxonomy" id="410659"/>
    <lineage>
        <taxon>unclassified sequences</taxon>
        <taxon>metagenomes</taxon>
        <taxon>ecological metagenomes</taxon>
    </lineage>
</organism>
<evidence type="ECO:0000313" key="12">
    <source>
        <dbReference type="EMBL" id="EQD28856.1"/>
    </source>
</evidence>
<dbReference type="GO" id="GO:0006207">
    <property type="term" value="P:'de novo' pyrimidine nucleobase biosynthetic process"/>
    <property type="evidence" value="ECO:0007669"/>
    <property type="project" value="InterPro"/>
</dbReference>
<keyword evidence="6" id="KW-0665">Pyrimidine biosynthesis</keyword>
<dbReference type="Gene3D" id="3.20.20.70">
    <property type="entry name" value="Aldolase class I"/>
    <property type="match status" value="1"/>
</dbReference>
<dbReference type="AlphaFoldDB" id="T0Y195"/>
<feature type="compositionally biased region" description="Gly residues" evidence="10">
    <location>
        <begin position="217"/>
        <end position="236"/>
    </location>
</feature>
<dbReference type="PROSITE" id="PS00156">
    <property type="entry name" value="OMPDECASE"/>
    <property type="match status" value="1"/>
</dbReference>
<name>T0Y195_9ZZZZ</name>
<dbReference type="GO" id="GO:0044205">
    <property type="term" value="P:'de novo' UMP biosynthetic process"/>
    <property type="evidence" value="ECO:0007669"/>
    <property type="project" value="UniProtKB-UniPathway"/>
</dbReference>
<comment type="similarity">
    <text evidence="2">Belongs to the OMP decarboxylase family. Type 2 subfamily.</text>
</comment>
<dbReference type="GO" id="GO:0004590">
    <property type="term" value="F:orotidine-5'-phosphate decarboxylase activity"/>
    <property type="evidence" value="ECO:0007669"/>
    <property type="project" value="UniProtKB-EC"/>
</dbReference>
<comment type="catalytic activity">
    <reaction evidence="9">
        <text>orotidine 5'-phosphate + H(+) = UMP + CO2</text>
        <dbReference type="Rhea" id="RHEA:11596"/>
        <dbReference type="ChEBI" id="CHEBI:15378"/>
        <dbReference type="ChEBI" id="CHEBI:16526"/>
        <dbReference type="ChEBI" id="CHEBI:57538"/>
        <dbReference type="ChEBI" id="CHEBI:57865"/>
        <dbReference type="EC" id="4.1.1.23"/>
    </reaction>
</comment>
<dbReference type="EC" id="4.1.1.23" evidence="3"/>
<dbReference type="UniPathway" id="UPA00070">
    <property type="reaction ID" value="UER00120"/>
</dbReference>
<dbReference type="SUPFAM" id="SSF51366">
    <property type="entry name" value="Ribulose-phoshate binding barrel"/>
    <property type="match status" value="1"/>
</dbReference>
<dbReference type="InterPro" id="IPR013785">
    <property type="entry name" value="Aldolase_TIM"/>
</dbReference>
<dbReference type="Pfam" id="PF00215">
    <property type="entry name" value="OMPdecase"/>
    <property type="match status" value="1"/>
</dbReference>
<dbReference type="EMBL" id="AUZY01012647">
    <property type="protein sequence ID" value="EQD28856.1"/>
    <property type="molecule type" value="Genomic_DNA"/>
</dbReference>
<dbReference type="NCBIfam" id="TIGR02127">
    <property type="entry name" value="pyrF_sub2"/>
    <property type="match status" value="1"/>
</dbReference>
<feature type="non-terminal residue" evidence="12">
    <location>
        <position position="251"/>
    </location>
</feature>
<comment type="caution">
    <text evidence="12">The sequence shown here is derived from an EMBL/GenBank/DDBJ whole genome shotgun (WGS) entry which is preliminary data.</text>
</comment>
<evidence type="ECO:0000256" key="10">
    <source>
        <dbReference type="SAM" id="MobiDB-lite"/>
    </source>
</evidence>
<evidence type="ECO:0000256" key="2">
    <source>
        <dbReference type="ARBA" id="ARBA00008847"/>
    </source>
</evidence>
<dbReference type="InterPro" id="IPR011995">
    <property type="entry name" value="OMPdecase_type-2"/>
</dbReference>
<protein>
    <recommendedName>
        <fullName evidence="4">Orotidine 5'-phosphate decarboxylase</fullName>
        <ecNumber evidence="3">4.1.1.23</ecNumber>
    </recommendedName>
    <alternativeName>
        <fullName evidence="8">OMP decarboxylase</fullName>
    </alternativeName>
</protein>
<evidence type="ECO:0000256" key="1">
    <source>
        <dbReference type="ARBA" id="ARBA00004861"/>
    </source>
</evidence>
<sequence length="251" mass="26482">MAGRTFYEALQRAVEARGHGLCVGLDPDPGKFPASLGSARPVERLAEFLDGIVDRTLPHTSVYKCQLASYLAFGPEGVAVLGRLTRRLREEAPVILDLKASDIPNTMGLYARAVFDSFGCSALTAHPYMGWESIEALSQDPSHGVFVVARGSNPGSTEIQDLPTPKGALWQRTLEEIRARASQGNLGAVVGATRPETVAEARRLLGPSVPILVPGVGARGGGPGRGRSGGGRGGFPRGPAGEQLPRDPLRL</sequence>
<gene>
    <name evidence="12" type="ORF">B1B_18851</name>
</gene>
<dbReference type="InterPro" id="IPR001754">
    <property type="entry name" value="OMPdeCOase_dom"/>
</dbReference>
<accession>T0Y195</accession>